<name>I4AGJ8_BERLS</name>
<dbReference type="Proteomes" id="UP000006054">
    <property type="component" value="Chromosome"/>
</dbReference>
<evidence type="ECO:0000313" key="2">
    <source>
        <dbReference type="Proteomes" id="UP000006054"/>
    </source>
</evidence>
<protein>
    <recommendedName>
        <fullName evidence="3">AlgX/AlgJ SGNH hydrolase-like domain-containing protein</fullName>
    </recommendedName>
</protein>
<evidence type="ECO:0008006" key="3">
    <source>
        <dbReference type="Google" id="ProtNLM"/>
    </source>
</evidence>
<keyword evidence="2" id="KW-1185">Reference proteome</keyword>
<accession>I4AGJ8</accession>
<proteinExistence type="predicted"/>
<gene>
    <name evidence="1" type="ordered locus">Fleli_0619</name>
</gene>
<sequence length="85" mass="10145">MKFYNKQLKIWTNFSEKNNIPLINLFTIFTEKVKETSYDEVNKKYFIQGDGHWNAEGHFLAKEGLKTTFEKIILKKDSLINKNRD</sequence>
<reference evidence="2" key="1">
    <citation type="submission" date="2012-06" db="EMBL/GenBank/DDBJ databases">
        <title>The complete genome of Flexibacter litoralis DSM 6794.</title>
        <authorList>
            <person name="Lucas S."/>
            <person name="Copeland A."/>
            <person name="Lapidus A."/>
            <person name="Glavina del Rio T."/>
            <person name="Dalin E."/>
            <person name="Tice H."/>
            <person name="Bruce D."/>
            <person name="Goodwin L."/>
            <person name="Pitluck S."/>
            <person name="Peters L."/>
            <person name="Ovchinnikova G."/>
            <person name="Lu M."/>
            <person name="Kyrpides N."/>
            <person name="Mavromatis K."/>
            <person name="Ivanova N."/>
            <person name="Brettin T."/>
            <person name="Detter J.C."/>
            <person name="Han C."/>
            <person name="Larimer F."/>
            <person name="Land M."/>
            <person name="Hauser L."/>
            <person name="Markowitz V."/>
            <person name="Cheng J.-F."/>
            <person name="Hugenholtz P."/>
            <person name="Woyke T."/>
            <person name="Wu D."/>
            <person name="Spring S."/>
            <person name="Lang E."/>
            <person name="Kopitz M."/>
            <person name="Brambilla E."/>
            <person name="Klenk H.-P."/>
            <person name="Eisen J.A."/>
        </authorList>
    </citation>
    <scope>NUCLEOTIDE SEQUENCE [LARGE SCALE GENOMIC DNA]</scope>
    <source>
        <strain evidence="2">ATCC 23117 / DSM 6794 / NBRC 15988 / NCIMB 1366 / Sio-4</strain>
    </source>
</reference>
<dbReference type="KEGG" id="fli:Fleli_0619"/>
<dbReference type="eggNOG" id="COG2755">
    <property type="taxonomic scope" value="Bacteria"/>
</dbReference>
<dbReference type="EMBL" id="CP003345">
    <property type="protein sequence ID" value="AFM03083.1"/>
    <property type="molecule type" value="Genomic_DNA"/>
</dbReference>
<dbReference type="HOGENOM" id="CLU_2507833_0_0_10"/>
<evidence type="ECO:0000313" key="1">
    <source>
        <dbReference type="EMBL" id="AFM03083.1"/>
    </source>
</evidence>
<dbReference type="AlphaFoldDB" id="I4AGJ8"/>
<organism evidence="1 2">
    <name type="scientific">Bernardetia litoralis (strain ATCC 23117 / DSM 6794 / NBRC 15988 / NCIMB 1366 / Fx l1 / Sio-4)</name>
    <name type="common">Flexibacter litoralis</name>
    <dbReference type="NCBI Taxonomy" id="880071"/>
    <lineage>
        <taxon>Bacteria</taxon>
        <taxon>Pseudomonadati</taxon>
        <taxon>Bacteroidota</taxon>
        <taxon>Cytophagia</taxon>
        <taxon>Cytophagales</taxon>
        <taxon>Bernardetiaceae</taxon>
        <taxon>Bernardetia</taxon>
    </lineage>
</organism>